<protein>
    <submittedName>
        <fullName evidence="2">Helix-turn-helix domain-containing protein</fullName>
    </submittedName>
</protein>
<dbReference type="SUPFAM" id="SSF47413">
    <property type="entry name" value="lambda repressor-like DNA-binding domains"/>
    <property type="match status" value="1"/>
</dbReference>
<dbReference type="InterPro" id="IPR010982">
    <property type="entry name" value="Lambda_DNA-bd_dom_sf"/>
</dbReference>
<dbReference type="AlphaFoldDB" id="A0A9Q9DB43"/>
<gene>
    <name evidence="2" type="ORF">NE863_06895</name>
</gene>
<name>A0A9Q9DB43_ENSAD</name>
<dbReference type="Gene3D" id="1.10.260.40">
    <property type="entry name" value="lambda repressor-like DNA-binding domains"/>
    <property type="match status" value="1"/>
</dbReference>
<organism evidence="2 3">
    <name type="scientific">Ensifer adhaerens</name>
    <name type="common">Sinorhizobium morelense</name>
    <dbReference type="NCBI Taxonomy" id="106592"/>
    <lineage>
        <taxon>Bacteria</taxon>
        <taxon>Pseudomonadati</taxon>
        <taxon>Pseudomonadota</taxon>
        <taxon>Alphaproteobacteria</taxon>
        <taxon>Hyphomicrobiales</taxon>
        <taxon>Rhizobiaceae</taxon>
        <taxon>Sinorhizobium/Ensifer group</taxon>
        <taxon>Ensifer</taxon>
    </lineage>
</organism>
<reference evidence="2" key="1">
    <citation type="submission" date="2022-06" db="EMBL/GenBank/DDBJ databases">
        <title>Physiological and biochemical characterization and genomic elucidation of a strain of the genus Ensifer adhaerens M8 that combines arsenic oxidation and chromium reduction.</title>
        <authorList>
            <person name="Li X."/>
            <person name="Yu c."/>
        </authorList>
    </citation>
    <scope>NUCLEOTIDE SEQUENCE</scope>
    <source>
        <strain evidence="2">M8</strain>
    </source>
</reference>
<dbReference type="SMART" id="SM00530">
    <property type="entry name" value="HTH_XRE"/>
    <property type="match status" value="1"/>
</dbReference>
<dbReference type="Pfam" id="PF01381">
    <property type="entry name" value="HTH_3"/>
    <property type="match status" value="1"/>
</dbReference>
<dbReference type="RefSeq" id="WP_252160498.1">
    <property type="nucleotide sequence ID" value="NZ_CP098807.1"/>
</dbReference>
<sequence length="64" mass="6949">MKLEQYLTAKNIKPSAFADGIGVAPSTITRILRGERTPRIELIAKIKAATGGKVTMEDFMEAAQ</sequence>
<accession>A0A9Q9DB43</accession>
<dbReference type="CDD" id="cd00093">
    <property type="entry name" value="HTH_XRE"/>
    <property type="match status" value="1"/>
</dbReference>
<feature type="domain" description="HTH cro/C1-type" evidence="1">
    <location>
        <begin position="3"/>
        <end position="59"/>
    </location>
</feature>
<dbReference type="Proteomes" id="UP001055460">
    <property type="component" value="Chromosome"/>
</dbReference>
<proteinExistence type="predicted"/>
<dbReference type="GO" id="GO:0003677">
    <property type="term" value="F:DNA binding"/>
    <property type="evidence" value="ECO:0007669"/>
    <property type="project" value="InterPro"/>
</dbReference>
<evidence type="ECO:0000313" key="2">
    <source>
        <dbReference type="EMBL" id="USJ24686.1"/>
    </source>
</evidence>
<dbReference type="PROSITE" id="PS50943">
    <property type="entry name" value="HTH_CROC1"/>
    <property type="match status" value="1"/>
</dbReference>
<evidence type="ECO:0000259" key="1">
    <source>
        <dbReference type="PROSITE" id="PS50943"/>
    </source>
</evidence>
<dbReference type="EMBL" id="CP098807">
    <property type="protein sequence ID" value="USJ24686.1"/>
    <property type="molecule type" value="Genomic_DNA"/>
</dbReference>
<dbReference type="InterPro" id="IPR001387">
    <property type="entry name" value="Cro/C1-type_HTH"/>
</dbReference>
<evidence type="ECO:0000313" key="3">
    <source>
        <dbReference type="Proteomes" id="UP001055460"/>
    </source>
</evidence>